<dbReference type="GO" id="GO:0004386">
    <property type="term" value="F:helicase activity"/>
    <property type="evidence" value="ECO:0007669"/>
    <property type="project" value="UniProtKB-KW"/>
</dbReference>
<name>A0ABP4W2E8_9MICO</name>
<gene>
    <name evidence="2" type="ORF">GCM10009809_40030</name>
</gene>
<sequence>MTAPQPFSAEPVLAGLTPFQRNTVAHIIDRFYGAREASRFLVADETGLGKTIVARGVIARAIEELEKDDSVDRIDVVYVCSNGDLAHQNLGKLNVTGDSHHAFASRLTLLAKHSRHLRPATGRGLTKPVNLVSFTPGTSFERGWRSGKAEERAMLYLLLEDEIGLRPQPARAKRALRILQGSVGTPERFGDHYVEGLRAELAGDVDETVRSAFLRAARRPDADGSSLVGRFEELLEAPDVPWDRVWSLVGAMRSTLARESVQLLEPDLVILDEFQRFRHLLDEETEAGELAHHLFDHGSADDGTGLPVAKTLLLSATPYKPFTYAEEDEDHHKDFMQVVRWLARWGDDDPADRIDAALARYRETVVAGLPAAQRTSGLRADLLRVMTRTERPRLLAQAMGGEHVARIEDVSADSLLGFVALKDLARAVDAPLSVEYWKSSPYFANFMDGYKVADKVREALKDPEREFRVKGLLGRTRHLDLERLRDLRPLDPDMGNSRLRWLREQTLDDGWWRLLWLPPTLSYLTPGGPYRDANASTMTKRLVFSSWTATPTAVAALLSYEADRLAAGDAWADRTREERETDRRSRRGRLAYRVDRTADDRPAAMAHLALFWPMPGLARLGDPLVQRRTRDSAVGQDTMVDAVRGLLGSHRHDAASAKEASHWFEAFARDDSLPEGIARAGDPLRAVVAALAGHDDPDDPDVLLSRHVKLALACRSMPQDRNVSEGTLTSLAEVAAHSPANIAYRALQRISAACDNVTPEGIWTAAAHLASSLRTLFAKPETTLLLDQVTPDAVYWRSVLRYCAWGNLQSVMDEYLHHLMVAQGTPTLDDQRLLDIARTAGEAIALRPARLEIFDPADPESRPTLTSHFALRYGGRSQEQDSARLPQVRQAFNSPFRPFVLASTSVGQEGIDFHWWCHAIVHWNTPASPIDFEQREGRIDRYDGHAVRRNIAQQHADEILRSTDPDPWDAAYRIAADAADARLGAFAPHWVYLGDAKIQRHVAPFALSSDETRLARLKKDVAVYRLTFGQPRQEDMLELLKQQYPELSAEDVEGMRVDLSAPGLP</sequence>
<evidence type="ECO:0000313" key="2">
    <source>
        <dbReference type="EMBL" id="GAA1740519.1"/>
    </source>
</evidence>
<keyword evidence="3" id="KW-1185">Reference proteome</keyword>
<dbReference type="RefSeq" id="WP_344250654.1">
    <property type="nucleotide sequence ID" value="NZ_BAAAPM010000010.1"/>
</dbReference>
<reference evidence="3" key="1">
    <citation type="journal article" date="2019" name="Int. J. Syst. Evol. Microbiol.">
        <title>The Global Catalogue of Microorganisms (GCM) 10K type strain sequencing project: providing services to taxonomists for standard genome sequencing and annotation.</title>
        <authorList>
            <consortium name="The Broad Institute Genomics Platform"/>
            <consortium name="The Broad Institute Genome Sequencing Center for Infectious Disease"/>
            <person name="Wu L."/>
            <person name="Ma J."/>
        </authorList>
    </citation>
    <scope>NUCLEOTIDE SEQUENCE [LARGE SCALE GENOMIC DNA]</scope>
    <source>
        <strain evidence="3">JCM 15589</strain>
    </source>
</reference>
<protein>
    <submittedName>
        <fullName evidence="2">Helicase</fullName>
    </submittedName>
</protein>
<evidence type="ECO:0000313" key="3">
    <source>
        <dbReference type="Proteomes" id="UP001501138"/>
    </source>
</evidence>
<dbReference type="Gene3D" id="3.40.50.300">
    <property type="entry name" value="P-loop containing nucleotide triphosphate hydrolases"/>
    <property type="match status" value="2"/>
</dbReference>
<organism evidence="2 3">
    <name type="scientific">Isoptericola hypogeus</name>
    <dbReference type="NCBI Taxonomy" id="300179"/>
    <lineage>
        <taxon>Bacteria</taxon>
        <taxon>Bacillati</taxon>
        <taxon>Actinomycetota</taxon>
        <taxon>Actinomycetes</taxon>
        <taxon>Micrococcales</taxon>
        <taxon>Promicromonosporaceae</taxon>
        <taxon>Isoptericola</taxon>
    </lineage>
</organism>
<dbReference type="EMBL" id="BAAAPM010000010">
    <property type="protein sequence ID" value="GAA1740519.1"/>
    <property type="molecule type" value="Genomic_DNA"/>
</dbReference>
<accession>A0ABP4W2E8</accession>
<dbReference type="InterPro" id="IPR027417">
    <property type="entry name" value="P-loop_NTPase"/>
</dbReference>
<proteinExistence type="predicted"/>
<keyword evidence="2" id="KW-0067">ATP-binding</keyword>
<feature type="domain" description="Helicase ATP-binding" evidence="1">
    <location>
        <begin position="12"/>
        <end position="338"/>
    </location>
</feature>
<evidence type="ECO:0000259" key="1">
    <source>
        <dbReference type="SMART" id="SM00487"/>
    </source>
</evidence>
<dbReference type="SMART" id="SM00487">
    <property type="entry name" value="DEXDc"/>
    <property type="match status" value="1"/>
</dbReference>
<comment type="caution">
    <text evidence="2">The sequence shown here is derived from an EMBL/GenBank/DDBJ whole genome shotgun (WGS) entry which is preliminary data.</text>
</comment>
<dbReference type="InterPro" id="IPR014001">
    <property type="entry name" value="Helicase_ATP-bd"/>
</dbReference>
<keyword evidence="2" id="KW-0347">Helicase</keyword>
<keyword evidence="2" id="KW-0378">Hydrolase</keyword>
<dbReference type="SUPFAM" id="SSF52540">
    <property type="entry name" value="P-loop containing nucleoside triphosphate hydrolases"/>
    <property type="match status" value="2"/>
</dbReference>
<dbReference type="Proteomes" id="UP001501138">
    <property type="component" value="Unassembled WGS sequence"/>
</dbReference>
<keyword evidence="2" id="KW-0547">Nucleotide-binding</keyword>